<dbReference type="Proteomes" id="UP000499080">
    <property type="component" value="Unassembled WGS sequence"/>
</dbReference>
<gene>
    <name evidence="2" type="ORF">AVEN_192234_1</name>
</gene>
<dbReference type="OrthoDB" id="6430471at2759"/>
<accession>A0A4Y2P7S5</accession>
<feature type="signal peptide" evidence="1">
    <location>
        <begin position="1"/>
        <end position="19"/>
    </location>
</feature>
<evidence type="ECO:0000313" key="3">
    <source>
        <dbReference type="Proteomes" id="UP000499080"/>
    </source>
</evidence>
<dbReference type="EMBL" id="BGPR01010612">
    <property type="protein sequence ID" value="GBN47079.1"/>
    <property type="molecule type" value="Genomic_DNA"/>
</dbReference>
<reference evidence="2 3" key="1">
    <citation type="journal article" date="2019" name="Sci. Rep.">
        <title>Orb-weaving spider Araneus ventricosus genome elucidates the spidroin gene catalogue.</title>
        <authorList>
            <person name="Kono N."/>
            <person name="Nakamura H."/>
            <person name="Ohtoshi R."/>
            <person name="Moran D.A.P."/>
            <person name="Shinohara A."/>
            <person name="Yoshida Y."/>
            <person name="Fujiwara M."/>
            <person name="Mori M."/>
            <person name="Tomita M."/>
            <person name="Arakawa K."/>
        </authorList>
    </citation>
    <scope>NUCLEOTIDE SEQUENCE [LARGE SCALE GENOMIC DNA]</scope>
</reference>
<name>A0A4Y2P7S5_ARAVE</name>
<comment type="caution">
    <text evidence="2">The sequence shown here is derived from an EMBL/GenBank/DDBJ whole genome shotgun (WGS) entry which is preliminary data.</text>
</comment>
<feature type="chain" id="PRO_5021258123" description="WAP domain-containing protein" evidence="1">
    <location>
        <begin position="20"/>
        <end position="84"/>
    </location>
</feature>
<protein>
    <recommendedName>
        <fullName evidence="4">WAP domain-containing protein</fullName>
    </recommendedName>
</protein>
<dbReference type="AlphaFoldDB" id="A0A4Y2P7S5"/>
<sequence length="84" mass="9265">MKTFAVLLLVALALSIVQGKYRCPHPESKVCVVKQNQCCKASDCPEGGLCCVESCGNVCRPYQRRRSDGRRAMGDPDCEIDIPF</sequence>
<evidence type="ECO:0008006" key="4">
    <source>
        <dbReference type="Google" id="ProtNLM"/>
    </source>
</evidence>
<keyword evidence="1" id="KW-0732">Signal</keyword>
<evidence type="ECO:0000313" key="2">
    <source>
        <dbReference type="EMBL" id="GBN47079.1"/>
    </source>
</evidence>
<proteinExistence type="predicted"/>
<organism evidence="2 3">
    <name type="scientific">Araneus ventricosus</name>
    <name type="common">Orbweaver spider</name>
    <name type="synonym">Epeira ventricosa</name>
    <dbReference type="NCBI Taxonomy" id="182803"/>
    <lineage>
        <taxon>Eukaryota</taxon>
        <taxon>Metazoa</taxon>
        <taxon>Ecdysozoa</taxon>
        <taxon>Arthropoda</taxon>
        <taxon>Chelicerata</taxon>
        <taxon>Arachnida</taxon>
        <taxon>Araneae</taxon>
        <taxon>Araneomorphae</taxon>
        <taxon>Entelegynae</taxon>
        <taxon>Araneoidea</taxon>
        <taxon>Araneidae</taxon>
        <taxon>Araneus</taxon>
    </lineage>
</organism>
<evidence type="ECO:0000256" key="1">
    <source>
        <dbReference type="SAM" id="SignalP"/>
    </source>
</evidence>
<keyword evidence="3" id="KW-1185">Reference proteome</keyword>